<proteinExistence type="predicted"/>
<keyword evidence="2" id="KW-0597">Phosphoprotein</keyword>
<protein>
    <recommendedName>
        <fullName evidence="3">Carrier domain-containing protein</fullName>
    </recommendedName>
</protein>
<dbReference type="STRING" id="121719.APZ00_16605"/>
<dbReference type="GO" id="GO:0031177">
    <property type="term" value="F:phosphopantetheine binding"/>
    <property type="evidence" value="ECO:0007669"/>
    <property type="project" value="InterPro"/>
</dbReference>
<dbReference type="PROSITE" id="PS50075">
    <property type="entry name" value="CARRIER"/>
    <property type="match status" value="1"/>
</dbReference>
<evidence type="ECO:0000313" key="4">
    <source>
        <dbReference type="EMBL" id="ALV28485.1"/>
    </source>
</evidence>
<dbReference type="InterPro" id="IPR036736">
    <property type="entry name" value="ACP-like_sf"/>
</dbReference>
<dbReference type="Proteomes" id="UP000064921">
    <property type="component" value="Chromosome"/>
</dbReference>
<evidence type="ECO:0000256" key="1">
    <source>
        <dbReference type="ARBA" id="ARBA00022450"/>
    </source>
</evidence>
<keyword evidence="1" id="KW-0596">Phosphopantetheine</keyword>
<dbReference type="SUPFAM" id="SSF47336">
    <property type="entry name" value="ACP-like"/>
    <property type="match status" value="1"/>
</dbReference>
<accession>A0A0U3P9S6</accession>
<dbReference type="EMBL" id="CP013068">
    <property type="protein sequence ID" value="ALV28485.1"/>
    <property type="molecule type" value="Genomic_DNA"/>
</dbReference>
<feature type="domain" description="Carrier" evidence="3">
    <location>
        <begin position="5"/>
        <end position="82"/>
    </location>
</feature>
<dbReference type="KEGG" id="pphr:APZ00_16605"/>
<sequence>MPEVLPGDELVAFLVRRIAALTKQDEASIGLETSLVDAGLQSIDAVLLCGEVEDAFQVELDPALIFDHETLGSFAAAVKGLMAA</sequence>
<evidence type="ECO:0000313" key="5">
    <source>
        <dbReference type="Proteomes" id="UP000064921"/>
    </source>
</evidence>
<name>A0A0U3P9S6_9HYPH</name>
<keyword evidence="5" id="KW-1185">Reference proteome</keyword>
<gene>
    <name evidence="4" type="ORF">APZ00_16605</name>
</gene>
<evidence type="ECO:0000256" key="2">
    <source>
        <dbReference type="ARBA" id="ARBA00022553"/>
    </source>
</evidence>
<reference evidence="4 5" key="1">
    <citation type="submission" date="2015-10" db="EMBL/GenBank/DDBJ databases">
        <title>The world's first case of liver abscess caused by Pannonibacter phragmitetus.</title>
        <authorList>
            <person name="Ming D."/>
            <person name="Wang M."/>
            <person name="Zhou Y."/>
            <person name="Jiang T."/>
            <person name="Hu S."/>
        </authorList>
    </citation>
    <scope>NUCLEOTIDE SEQUENCE [LARGE SCALE GENOMIC DNA]</scope>
    <source>
        <strain evidence="4 5">31801</strain>
    </source>
</reference>
<dbReference type="RefSeq" id="WP_050472803.1">
    <property type="nucleotide sequence ID" value="NZ_CP013068.1"/>
</dbReference>
<dbReference type="InterPro" id="IPR009081">
    <property type="entry name" value="PP-bd_ACP"/>
</dbReference>
<dbReference type="SMART" id="SM00823">
    <property type="entry name" value="PKS_PP"/>
    <property type="match status" value="1"/>
</dbReference>
<dbReference type="InterPro" id="IPR020806">
    <property type="entry name" value="PKS_PP-bd"/>
</dbReference>
<evidence type="ECO:0000259" key="3">
    <source>
        <dbReference type="PROSITE" id="PS50075"/>
    </source>
</evidence>
<dbReference type="AlphaFoldDB" id="A0A0U3P9S6"/>
<dbReference type="Gene3D" id="1.10.1200.10">
    <property type="entry name" value="ACP-like"/>
    <property type="match status" value="1"/>
</dbReference>
<organism evidence="4 5">
    <name type="scientific">Pannonibacter phragmitetus</name>
    <dbReference type="NCBI Taxonomy" id="121719"/>
    <lineage>
        <taxon>Bacteria</taxon>
        <taxon>Pseudomonadati</taxon>
        <taxon>Pseudomonadota</taxon>
        <taxon>Alphaproteobacteria</taxon>
        <taxon>Hyphomicrobiales</taxon>
        <taxon>Stappiaceae</taxon>
        <taxon>Pannonibacter</taxon>
    </lineage>
</organism>
<dbReference type="Pfam" id="PF00550">
    <property type="entry name" value="PP-binding"/>
    <property type="match status" value="1"/>
</dbReference>